<keyword evidence="1" id="KW-0378">Hydrolase</keyword>
<dbReference type="InterPro" id="IPR015797">
    <property type="entry name" value="NUDIX_hydrolase-like_dom_sf"/>
</dbReference>
<dbReference type="PROSITE" id="PS00893">
    <property type="entry name" value="NUDIX_BOX"/>
    <property type="match status" value="1"/>
</dbReference>
<dbReference type="InterPro" id="IPR000086">
    <property type="entry name" value="NUDIX_hydrolase_dom"/>
</dbReference>
<gene>
    <name evidence="3" type="ORF">METZ01_LOCUS47089</name>
</gene>
<dbReference type="InterPro" id="IPR020084">
    <property type="entry name" value="NUDIX_hydrolase_CS"/>
</dbReference>
<accession>A0A381RQT0</accession>
<evidence type="ECO:0000256" key="1">
    <source>
        <dbReference type="ARBA" id="ARBA00022801"/>
    </source>
</evidence>
<reference evidence="3" key="1">
    <citation type="submission" date="2018-05" db="EMBL/GenBank/DDBJ databases">
        <authorList>
            <person name="Lanie J.A."/>
            <person name="Ng W.-L."/>
            <person name="Kazmierczak K.M."/>
            <person name="Andrzejewski T.M."/>
            <person name="Davidsen T.M."/>
            <person name="Wayne K.J."/>
            <person name="Tettelin H."/>
            <person name="Glass J.I."/>
            <person name="Rusch D."/>
            <person name="Podicherti R."/>
            <person name="Tsui H.-C.T."/>
            <person name="Winkler M.E."/>
        </authorList>
    </citation>
    <scope>NUCLEOTIDE SEQUENCE</scope>
</reference>
<dbReference type="Gene3D" id="3.90.79.10">
    <property type="entry name" value="Nucleoside Triphosphate Pyrophosphohydrolase"/>
    <property type="match status" value="1"/>
</dbReference>
<proteinExistence type="predicted"/>
<evidence type="ECO:0000259" key="2">
    <source>
        <dbReference type="PROSITE" id="PS51462"/>
    </source>
</evidence>
<dbReference type="AlphaFoldDB" id="A0A381RQT0"/>
<evidence type="ECO:0000313" key="3">
    <source>
        <dbReference type="EMBL" id="SUZ94235.1"/>
    </source>
</evidence>
<dbReference type="EMBL" id="UINC01002216">
    <property type="protein sequence ID" value="SUZ94235.1"/>
    <property type="molecule type" value="Genomic_DNA"/>
</dbReference>
<dbReference type="SUPFAM" id="SSF55811">
    <property type="entry name" value="Nudix"/>
    <property type="match status" value="1"/>
</dbReference>
<feature type="domain" description="Nudix hydrolase" evidence="2">
    <location>
        <begin position="1"/>
        <end position="125"/>
    </location>
</feature>
<sequence length="138" mass="15831">MLHWHQKVKEYLPPGGHIEQNEDPVEAVLREVKEETGLSVNVINKDNELRFQYPLSVATPEHILVEDIEDPIHGFHQHIDLIYFCSPTKCDSPLNEGWYWFDETALKYGLLMDSGDRMTPPADVQELGIAAIRAEYVS</sequence>
<organism evidence="3">
    <name type="scientific">marine metagenome</name>
    <dbReference type="NCBI Taxonomy" id="408172"/>
    <lineage>
        <taxon>unclassified sequences</taxon>
        <taxon>metagenomes</taxon>
        <taxon>ecological metagenomes</taxon>
    </lineage>
</organism>
<name>A0A381RQT0_9ZZZZ</name>
<dbReference type="PROSITE" id="PS51462">
    <property type="entry name" value="NUDIX"/>
    <property type="match status" value="1"/>
</dbReference>
<protein>
    <recommendedName>
        <fullName evidence="2">Nudix hydrolase domain-containing protein</fullName>
    </recommendedName>
</protein>
<dbReference type="GO" id="GO:0016787">
    <property type="term" value="F:hydrolase activity"/>
    <property type="evidence" value="ECO:0007669"/>
    <property type="project" value="UniProtKB-KW"/>
</dbReference>
<dbReference type="Pfam" id="PF00293">
    <property type="entry name" value="NUDIX"/>
    <property type="match status" value="1"/>
</dbReference>